<dbReference type="GO" id="GO:0016020">
    <property type="term" value="C:membrane"/>
    <property type="evidence" value="ECO:0007669"/>
    <property type="project" value="UniProtKB-SubCell"/>
</dbReference>
<sequence>MRPVSQSLILLVALVALISWSFLPSVSRHDPVSVPVSVQSSGSLTGECSCTCPGSAASFPFSPPAPVAQLVAPRKSAPFSKLYQAFTNKNGGHGGGSGPKEPLTPTEYWTYMCIIFVLVLLGGMFAGLTIGLMSIDETNLRILKRSGTPTEKMYAERIEPIRKNAHLLLVTLLLSNTVVNETLPILFGVVDLEGYQAVLFSTLLVLVFGEIIPQAICARYGLRVGAIFAWPVRILIWILFVIAYPIAKLLDYILGHKDGVIYRRAELKELIAMHDEDHQGPLNHEEVSILRAVLELRGKTAENVMTKLDDVLMLPLDAELDEPTMKMLMEAGHSRVPVYNHIREDIIGVILVKQMITLDPEDATPVHKSRIGRLPRVKKDTPLFEILHVFEEGRSHMAIVVDELPMEEESFMNTIVTSSPLWISSPQPGQRRFATLGIITLEDVIEELIGQEIVDETDVYVDVNTKVKVGRVLDLIMSRENSAQGSPLLGYEENDENRPLIGKTLSPAMYGSTSGATTLRSPAMAPVTPRMRATRKFRETMVPAHELLQEFSARATPPVYGFEGGQRVLIAETGAVEVDVPHLALDQSLTLPKPATSTSKDKGKK</sequence>
<evidence type="ECO:0000256" key="3">
    <source>
        <dbReference type="ARBA" id="ARBA00022737"/>
    </source>
</evidence>
<feature type="domain" description="CNNM transmembrane" evidence="11">
    <location>
        <begin position="104"/>
        <end position="286"/>
    </location>
</feature>
<dbReference type="PROSITE" id="PS51371">
    <property type="entry name" value="CBS"/>
    <property type="match status" value="1"/>
</dbReference>
<feature type="transmembrane region" description="Helical" evidence="8">
    <location>
        <begin position="195"/>
        <end position="212"/>
    </location>
</feature>
<evidence type="ECO:0000313" key="13">
    <source>
        <dbReference type="Proteomes" id="UP000193642"/>
    </source>
</evidence>
<dbReference type="CDD" id="cd04590">
    <property type="entry name" value="CBS_pair_CorC_HlyC_assoc"/>
    <property type="match status" value="1"/>
</dbReference>
<evidence type="ECO:0000313" key="12">
    <source>
        <dbReference type="EMBL" id="ORY53136.1"/>
    </source>
</evidence>
<evidence type="ECO:0000256" key="4">
    <source>
        <dbReference type="ARBA" id="ARBA00022989"/>
    </source>
</evidence>
<feature type="transmembrane region" description="Helical" evidence="8">
    <location>
        <begin position="167"/>
        <end position="189"/>
    </location>
</feature>
<dbReference type="GO" id="GO:0030026">
    <property type="term" value="P:intracellular manganese ion homeostasis"/>
    <property type="evidence" value="ECO:0007669"/>
    <property type="project" value="TreeGrafter"/>
</dbReference>
<dbReference type="Gene3D" id="3.10.580.10">
    <property type="entry name" value="CBS-domain"/>
    <property type="match status" value="1"/>
</dbReference>
<protein>
    <submittedName>
        <fullName evidence="12">DUF21-domain-containing protein</fullName>
    </submittedName>
</protein>
<dbReference type="InterPro" id="IPR045095">
    <property type="entry name" value="ACDP"/>
</dbReference>
<proteinExistence type="predicted"/>
<dbReference type="InterPro" id="IPR002550">
    <property type="entry name" value="CNNM"/>
</dbReference>
<keyword evidence="2 7" id="KW-0812">Transmembrane</keyword>
<evidence type="ECO:0000256" key="1">
    <source>
        <dbReference type="ARBA" id="ARBA00004141"/>
    </source>
</evidence>
<dbReference type="PANTHER" id="PTHR12064:SF97">
    <property type="entry name" value="METAL TRANSPORTER CNNM-5"/>
    <property type="match status" value="1"/>
</dbReference>
<evidence type="ECO:0000256" key="7">
    <source>
        <dbReference type="PROSITE-ProRule" id="PRU01193"/>
    </source>
</evidence>
<gene>
    <name evidence="12" type="ORF">BCR33DRAFT_711489</name>
</gene>
<dbReference type="SUPFAM" id="SSF54631">
    <property type="entry name" value="CBS-domain pair"/>
    <property type="match status" value="1"/>
</dbReference>
<keyword evidence="13" id="KW-1185">Reference proteome</keyword>
<evidence type="ECO:0000256" key="6">
    <source>
        <dbReference type="PROSITE-ProRule" id="PRU00703"/>
    </source>
</evidence>
<feature type="signal peptide" evidence="9">
    <location>
        <begin position="1"/>
        <end position="28"/>
    </location>
</feature>
<dbReference type="InterPro" id="IPR046342">
    <property type="entry name" value="CBS_dom_sf"/>
</dbReference>
<dbReference type="GO" id="GO:0005737">
    <property type="term" value="C:cytoplasm"/>
    <property type="evidence" value="ECO:0007669"/>
    <property type="project" value="TreeGrafter"/>
</dbReference>
<name>A0A1Y2D1Y5_9FUNG</name>
<dbReference type="EMBL" id="MCGO01000002">
    <property type="protein sequence ID" value="ORY53136.1"/>
    <property type="molecule type" value="Genomic_DNA"/>
</dbReference>
<feature type="transmembrane region" description="Helical" evidence="8">
    <location>
        <begin position="224"/>
        <end position="247"/>
    </location>
</feature>
<keyword evidence="3" id="KW-0677">Repeat</keyword>
<organism evidence="12 13">
    <name type="scientific">Rhizoclosmatium globosum</name>
    <dbReference type="NCBI Taxonomy" id="329046"/>
    <lineage>
        <taxon>Eukaryota</taxon>
        <taxon>Fungi</taxon>
        <taxon>Fungi incertae sedis</taxon>
        <taxon>Chytridiomycota</taxon>
        <taxon>Chytridiomycota incertae sedis</taxon>
        <taxon>Chytridiomycetes</taxon>
        <taxon>Chytridiales</taxon>
        <taxon>Chytriomycetaceae</taxon>
        <taxon>Rhizoclosmatium</taxon>
    </lineage>
</organism>
<evidence type="ECO:0000256" key="8">
    <source>
        <dbReference type="SAM" id="Phobius"/>
    </source>
</evidence>
<keyword evidence="9" id="KW-0732">Signal</keyword>
<dbReference type="Pfam" id="PF01595">
    <property type="entry name" value="CNNM"/>
    <property type="match status" value="1"/>
</dbReference>
<dbReference type="InterPro" id="IPR044751">
    <property type="entry name" value="Ion_transp-like_CBS"/>
</dbReference>
<dbReference type="AlphaFoldDB" id="A0A1Y2D1Y5"/>
<keyword evidence="5 7" id="KW-0472">Membrane</keyword>
<accession>A0A1Y2D1Y5</accession>
<dbReference type="OrthoDB" id="5353557at2759"/>
<feature type="domain" description="CBS" evidence="10">
    <location>
        <begin position="305"/>
        <end position="366"/>
    </location>
</feature>
<comment type="subcellular location">
    <subcellularLocation>
        <location evidence="1">Membrane</location>
        <topology evidence="1">Multi-pass membrane protein</topology>
    </subcellularLocation>
</comment>
<feature type="chain" id="PRO_5012530889" evidence="9">
    <location>
        <begin position="29"/>
        <end position="605"/>
    </location>
</feature>
<feature type="transmembrane region" description="Helical" evidence="8">
    <location>
        <begin position="108"/>
        <end position="135"/>
    </location>
</feature>
<dbReference type="Proteomes" id="UP000193642">
    <property type="component" value="Unassembled WGS sequence"/>
</dbReference>
<dbReference type="FunFam" id="3.10.580.10:FF:000006">
    <property type="entry name" value="DUF21 and CBS domain protein"/>
    <property type="match status" value="1"/>
</dbReference>
<keyword evidence="6" id="KW-0129">CBS domain</keyword>
<dbReference type="GO" id="GO:0010960">
    <property type="term" value="P:magnesium ion homeostasis"/>
    <property type="evidence" value="ECO:0007669"/>
    <property type="project" value="InterPro"/>
</dbReference>
<evidence type="ECO:0000259" key="11">
    <source>
        <dbReference type="PROSITE" id="PS51846"/>
    </source>
</evidence>
<evidence type="ECO:0000256" key="2">
    <source>
        <dbReference type="ARBA" id="ARBA00022692"/>
    </source>
</evidence>
<dbReference type="STRING" id="329046.A0A1Y2D1Y5"/>
<reference evidence="12 13" key="1">
    <citation type="submission" date="2016-07" db="EMBL/GenBank/DDBJ databases">
        <title>Pervasive Adenine N6-methylation of Active Genes in Fungi.</title>
        <authorList>
            <consortium name="DOE Joint Genome Institute"/>
            <person name="Mondo S.J."/>
            <person name="Dannebaum R.O."/>
            <person name="Kuo R.C."/>
            <person name="Labutti K."/>
            <person name="Haridas S."/>
            <person name="Kuo A."/>
            <person name="Salamov A."/>
            <person name="Ahrendt S.R."/>
            <person name="Lipzen A."/>
            <person name="Sullivan W."/>
            <person name="Andreopoulos W.B."/>
            <person name="Clum A."/>
            <person name="Lindquist E."/>
            <person name="Daum C."/>
            <person name="Ramamoorthy G.K."/>
            <person name="Gryganskyi A."/>
            <person name="Culley D."/>
            <person name="Magnuson J.K."/>
            <person name="James T.Y."/>
            <person name="O'Malley M.A."/>
            <person name="Stajich J.E."/>
            <person name="Spatafora J.W."/>
            <person name="Visel A."/>
            <person name="Grigoriev I.V."/>
        </authorList>
    </citation>
    <scope>NUCLEOTIDE SEQUENCE [LARGE SCALE GENOMIC DNA]</scope>
    <source>
        <strain evidence="12 13">JEL800</strain>
    </source>
</reference>
<evidence type="ECO:0000256" key="5">
    <source>
        <dbReference type="ARBA" id="ARBA00023136"/>
    </source>
</evidence>
<evidence type="ECO:0000256" key="9">
    <source>
        <dbReference type="SAM" id="SignalP"/>
    </source>
</evidence>
<keyword evidence="4 7" id="KW-1133">Transmembrane helix</keyword>
<dbReference type="InterPro" id="IPR000644">
    <property type="entry name" value="CBS_dom"/>
</dbReference>
<dbReference type="PROSITE" id="PS51846">
    <property type="entry name" value="CNNM"/>
    <property type="match status" value="1"/>
</dbReference>
<dbReference type="PANTHER" id="PTHR12064">
    <property type="entry name" value="METAL TRANSPORTER CNNM"/>
    <property type="match status" value="1"/>
</dbReference>
<evidence type="ECO:0000259" key="10">
    <source>
        <dbReference type="PROSITE" id="PS51371"/>
    </source>
</evidence>
<comment type="caution">
    <text evidence="12">The sequence shown here is derived from an EMBL/GenBank/DDBJ whole genome shotgun (WGS) entry which is preliminary data.</text>
</comment>